<protein>
    <submittedName>
        <fullName evidence="1">Uncharacterized protein</fullName>
    </submittedName>
</protein>
<sequence length="330" mass="37358">MLPNSLRHLHLYWSPLESYEWLSSLSNVVWLHLSYSFANAGREVAVDTILNVLDGMPQLVSLELLYMFHSASPEVERISPITAQLQDLKLSDNLHTVIKFLPWLSFAPRFTIDIRLSESNAPAFSTNCPLLFTQLGHHLKASLMVIRIADFSLFRLGVTCFEGVGESPCLQLYSVLRIDDIDRSWIINAEELPLAAVEALTTDALCSAADWGNSRWHNIPTLRRLTLGNDQTSSAFLHHLVAEGQRSSEHIPFASLEELSLHGLNYGRNLKLRVQTTLAERMERGAKLRKLAFRDCKVSEDSIKQLSKVVDVVEQHTSEKKRAKKEKRTT</sequence>
<evidence type="ECO:0000313" key="2">
    <source>
        <dbReference type="Proteomes" id="UP000308600"/>
    </source>
</evidence>
<gene>
    <name evidence="1" type="ORF">BDN72DRAFT_838240</name>
</gene>
<evidence type="ECO:0000313" key="1">
    <source>
        <dbReference type="EMBL" id="TFK71000.1"/>
    </source>
</evidence>
<dbReference type="EMBL" id="ML208304">
    <property type="protein sequence ID" value="TFK71000.1"/>
    <property type="molecule type" value="Genomic_DNA"/>
</dbReference>
<name>A0ACD3AZP5_9AGAR</name>
<organism evidence="1 2">
    <name type="scientific">Pluteus cervinus</name>
    <dbReference type="NCBI Taxonomy" id="181527"/>
    <lineage>
        <taxon>Eukaryota</taxon>
        <taxon>Fungi</taxon>
        <taxon>Dikarya</taxon>
        <taxon>Basidiomycota</taxon>
        <taxon>Agaricomycotina</taxon>
        <taxon>Agaricomycetes</taxon>
        <taxon>Agaricomycetidae</taxon>
        <taxon>Agaricales</taxon>
        <taxon>Pluteineae</taxon>
        <taxon>Pluteaceae</taxon>
        <taxon>Pluteus</taxon>
    </lineage>
</organism>
<accession>A0ACD3AZP5</accession>
<keyword evidence="2" id="KW-1185">Reference proteome</keyword>
<reference evidence="1 2" key="1">
    <citation type="journal article" date="2019" name="Nat. Ecol. Evol.">
        <title>Megaphylogeny resolves global patterns of mushroom evolution.</title>
        <authorList>
            <person name="Varga T."/>
            <person name="Krizsan K."/>
            <person name="Foldi C."/>
            <person name="Dima B."/>
            <person name="Sanchez-Garcia M."/>
            <person name="Sanchez-Ramirez S."/>
            <person name="Szollosi G.J."/>
            <person name="Szarkandi J.G."/>
            <person name="Papp V."/>
            <person name="Albert L."/>
            <person name="Andreopoulos W."/>
            <person name="Angelini C."/>
            <person name="Antonin V."/>
            <person name="Barry K.W."/>
            <person name="Bougher N.L."/>
            <person name="Buchanan P."/>
            <person name="Buyck B."/>
            <person name="Bense V."/>
            <person name="Catcheside P."/>
            <person name="Chovatia M."/>
            <person name="Cooper J."/>
            <person name="Damon W."/>
            <person name="Desjardin D."/>
            <person name="Finy P."/>
            <person name="Geml J."/>
            <person name="Haridas S."/>
            <person name="Hughes K."/>
            <person name="Justo A."/>
            <person name="Karasinski D."/>
            <person name="Kautmanova I."/>
            <person name="Kiss B."/>
            <person name="Kocsube S."/>
            <person name="Kotiranta H."/>
            <person name="LaButti K.M."/>
            <person name="Lechner B.E."/>
            <person name="Liimatainen K."/>
            <person name="Lipzen A."/>
            <person name="Lukacs Z."/>
            <person name="Mihaltcheva S."/>
            <person name="Morgado L.N."/>
            <person name="Niskanen T."/>
            <person name="Noordeloos M.E."/>
            <person name="Ohm R.A."/>
            <person name="Ortiz-Santana B."/>
            <person name="Ovrebo C."/>
            <person name="Racz N."/>
            <person name="Riley R."/>
            <person name="Savchenko A."/>
            <person name="Shiryaev A."/>
            <person name="Soop K."/>
            <person name="Spirin V."/>
            <person name="Szebenyi C."/>
            <person name="Tomsovsky M."/>
            <person name="Tulloss R.E."/>
            <person name="Uehling J."/>
            <person name="Grigoriev I.V."/>
            <person name="Vagvolgyi C."/>
            <person name="Papp T."/>
            <person name="Martin F.M."/>
            <person name="Miettinen O."/>
            <person name="Hibbett D.S."/>
            <person name="Nagy L.G."/>
        </authorList>
    </citation>
    <scope>NUCLEOTIDE SEQUENCE [LARGE SCALE GENOMIC DNA]</scope>
    <source>
        <strain evidence="1 2">NL-1719</strain>
    </source>
</reference>
<dbReference type="Proteomes" id="UP000308600">
    <property type="component" value="Unassembled WGS sequence"/>
</dbReference>
<proteinExistence type="predicted"/>